<dbReference type="Proteomes" id="UP000636709">
    <property type="component" value="Unassembled WGS sequence"/>
</dbReference>
<organism evidence="7 8">
    <name type="scientific">Digitaria exilis</name>
    <dbReference type="NCBI Taxonomy" id="1010633"/>
    <lineage>
        <taxon>Eukaryota</taxon>
        <taxon>Viridiplantae</taxon>
        <taxon>Streptophyta</taxon>
        <taxon>Embryophyta</taxon>
        <taxon>Tracheophyta</taxon>
        <taxon>Spermatophyta</taxon>
        <taxon>Magnoliopsida</taxon>
        <taxon>Liliopsida</taxon>
        <taxon>Poales</taxon>
        <taxon>Poaceae</taxon>
        <taxon>PACMAD clade</taxon>
        <taxon>Panicoideae</taxon>
        <taxon>Panicodae</taxon>
        <taxon>Paniceae</taxon>
        <taxon>Anthephorinae</taxon>
        <taxon>Digitaria</taxon>
    </lineage>
</organism>
<dbReference type="OrthoDB" id="694317at2759"/>
<keyword evidence="3" id="KW-0804">Transcription</keyword>
<evidence type="ECO:0000256" key="4">
    <source>
        <dbReference type="ARBA" id="ARBA00023242"/>
    </source>
</evidence>
<proteinExistence type="predicted"/>
<comment type="caution">
    <text evidence="7">The sequence shown here is derived from an EMBL/GenBank/DDBJ whole genome shotgun (WGS) entry which is preliminary data.</text>
</comment>
<evidence type="ECO:0000313" key="7">
    <source>
        <dbReference type="EMBL" id="KAF8647364.1"/>
    </source>
</evidence>
<keyword evidence="2" id="KW-0238">DNA-binding</keyword>
<feature type="region of interest" description="Disordered" evidence="5">
    <location>
        <begin position="91"/>
        <end position="117"/>
    </location>
</feature>
<keyword evidence="1" id="KW-0805">Transcription regulation</keyword>
<dbReference type="GO" id="GO:0006355">
    <property type="term" value="P:regulation of DNA-templated transcription"/>
    <property type="evidence" value="ECO:0007669"/>
    <property type="project" value="InterPro"/>
</dbReference>
<keyword evidence="4" id="KW-0539">Nucleus</keyword>
<dbReference type="Pfam" id="PF02365">
    <property type="entry name" value="NAM"/>
    <property type="match status" value="1"/>
</dbReference>
<name>A0A835A0C0_9POAL</name>
<evidence type="ECO:0000259" key="6">
    <source>
        <dbReference type="PROSITE" id="PS51005"/>
    </source>
</evidence>
<sequence length="570" mass="62412">MADYATDQLPRPNTVIAIGSTLVGGQTSSTSGQTVSAGQTACTAGHIPSVTWGAKVGRFTWIAAVWDCSTTGGQTGCSRRSDRLQQAVRPAAAGGQTGCSRRPAVAGGQTDLHHGRPKTLKTKQDIFWIRLHYPFMTVWLFVNLVKGIRPRADRPSQKRKTPALKQVYQPKKREEKVQEKNAVQTANVTKSTEQAVRPPAQPVRLVEAEIFPDDASSAPMVCDDELTSNNPRFAAFDGLSRRPCTDGLTPCTEVPTRRFRLPHDLALIKLVGKPLPAAAVAHFHDADIYAADPATLTAGYRLALEKKGEAGSCWFFFTRVRPKSASDSRKSRLVGSGVGTWHSERAPRRVLDGEGNCVGQGQYFSYKRKIGKNCSERSDWYMVEFSEDHGADHERVHGGEPQLVLCKIYKAHACSSSRSARGCASRQSSCKKRKATDDHHADLASASAAPVKAKRRLFDPPAPIPAATWPDEADEVRVVNRYNVAAQIFGFEEMSLEELRSDDWPDRMNKSYIASESESLLGTEPADKVTASPSESVDTFWTPKVDTSSFVMAAGDDPPAPAHTILYFQR</sequence>
<dbReference type="InterPro" id="IPR003441">
    <property type="entry name" value="NAC-dom"/>
</dbReference>
<dbReference type="SUPFAM" id="SSF101941">
    <property type="entry name" value="NAC domain"/>
    <property type="match status" value="1"/>
</dbReference>
<dbReference type="InterPro" id="IPR036093">
    <property type="entry name" value="NAC_dom_sf"/>
</dbReference>
<dbReference type="Gene3D" id="2.170.150.80">
    <property type="entry name" value="NAC domain"/>
    <property type="match status" value="1"/>
</dbReference>
<accession>A0A835A0C0</accession>
<feature type="domain" description="NAC" evidence="6">
    <location>
        <begin position="254"/>
        <end position="411"/>
    </location>
</feature>
<reference evidence="7" key="1">
    <citation type="submission" date="2020-07" db="EMBL/GenBank/DDBJ databases">
        <title>Genome sequence and genetic diversity analysis of an under-domesticated orphan crop, white fonio (Digitaria exilis).</title>
        <authorList>
            <person name="Bennetzen J.L."/>
            <person name="Chen S."/>
            <person name="Ma X."/>
            <person name="Wang X."/>
            <person name="Yssel A.E.J."/>
            <person name="Chaluvadi S.R."/>
            <person name="Johnson M."/>
            <person name="Gangashetty P."/>
            <person name="Hamidou F."/>
            <person name="Sanogo M.D."/>
            <person name="Zwaenepoel A."/>
            <person name="Wallace J."/>
            <person name="Van De Peer Y."/>
            <person name="Van Deynze A."/>
        </authorList>
    </citation>
    <scope>NUCLEOTIDE SEQUENCE</scope>
    <source>
        <tissue evidence="7">Leaves</tissue>
    </source>
</reference>
<dbReference type="EMBL" id="JACEFO010002864">
    <property type="protein sequence ID" value="KAF8647364.1"/>
    <property type="molecule type" value="Genomic_DNA"/>
</dbReference>
<evidence type="ECO:0000256" key="2">
    <source>
        <dbReference type="ARBA" id="ARBA00023125"/>
    </source>
</evidence>
<keyword evidence="8" id="KW-1185">Reference proteome</keyword>
<dbReference type="AlphaFoldDB" id="A0A835A0C0"/>
<dbReference type="PROSITE" id="PS51005">
    <property type="entry name" value="NAC"/>
    <property type="match status" value="1"/>
</dbReference>
<gene>
    <name evidence="7" type="ORF">HU200_065400</name>
</gene>
<evidence type="ECO:0000256" key="3">
    <source>
        <dbReference type="ARBA" id="ARBA00023163"/>
    </source>
</evidence>
<dbReference type="GO" id="GO:0003677">
    <property type="term" value="F:DNA binding"/>
    <property type="evidence" value="ECO:0007669"/>
    <property type="project" value="UniProtKB-KW"/>
</dbReference>
<evidence type="ECO:0000256" key="5">
    <source>
        <dbReference type="SAM" id="MobiDB-lite"/>
    </source>
</evidence>
<protein>
    <recommendedName>
        <fullName evidence="6">NAC domain-containing protein</fullName>
    </recommendedName>
</protein>
<evidence type="ECO:0000256" key="1">
    <source>
        <dbReference type="ARBA" id="ARBA00023015"/>
    </source>
</evidence>
<dbReference type="PANTHER" id="PTHR31719:SF243">
    <property type="entry name" value="NAC DOMAIN-CONTAINING PROTEIN"/>
    <property type="match status" value="1"/>
</dbReference>
<dbReference type="PANTHER" id="PTHR31719">
    <property type="entry name" value="NAC TRANSCRIPTION FACTOR 56"/>
    <property type="match status" value="1"/>
</dbReference>
<evidence type="ECO:0000313" key="8">
    <source>
        <dbReference type="Proteomes" id="UP000636709"/>
    </source>
</evidence>